<evidence type="ECO:0000259" key="6">
    <source>
        <dbReference type="PROSITE" id="PS50026"/>
    </source>
</evidence>
<dbReference type="Proteomes" id="UP001159427">
    <property type="component" value="Unassembled WGS sequence"/>
</dbReference>
<dbReference type="InterPro" id="IPR052235">
    <property type="entry name" value="Nephronectin_domain"/>
</dbReference>
<gene>
    <name evidence="8" type="ORF">PEVE_00035425</name>
</gene>
<keyword evidence="3" id="KW-0677">Repeat</keyword>
<proteinExistence type="predicted"/>
<feature type="domain" description="EGF-like" evidence="6">
    <location>
        <begin position="2"/>
        <end position="40"/>
    </location>
</feature>
<dbReference type="Pfam" id="PF12947">
    <property type="entry name" value="EGF_3"/>
    <property type="match status" value="1"/>
</dbReference>
<dbReference type="InterPro" id="IPR018097">
    <property type="entry name" value="EGF_Ca-bd_CS"/>
</dbReference>
<feature type="non-terminal residue" evidence="8">
    <location>
        <position position="1"/>
    </location>
</feature>
<dbReference type="PROSITE" id="PS01187">
    <property type="entry name" value="EGF_CA"/>
    <property type="match status" value="1"/>
</dbReference>
<keyword evidence="4" id="KW-1015">Disulfide bond</keyword>
<organism evidence="8 9">
    <name type="scientific">Porites evermanni</name>
    <dbReference type="NCBI Taxonomy" id="104178"/>
    <lineage>
        <taxon>Eukaryota</taxon>
        <taxon>Metazoa</taxon>
        <taxon>Cnidaria</taxon>
        <taxon>Anthozoa</taxon>
        <taxon>Hexacorallia</taxon>
        <taxon>Scleractinia</taxon>
        <taxon>Fungiina</taxon>
        <taxon>Poritidae</taxon>
        <taxon>Porites</taxon>
    </lineage>
</organism>
<dbReference type="SMART" id="SM00179">
    <property type="entry name" value="EGF_CA"/>
    <property type="match status" value="1"/>
</dbReference>
<reference evidence="8 9" key="1">
    <citation type="submission" date="2022-05" db="EMBL/GenBank/DDBJ databases">
        <authorList>
            <consortium name="Genoscope - CEA"/>
            <person name="William W."/>
        </authorList>
    </citation>
    <scope>NUCLEOTIDE SEQUENCE [LARGE SCALE GENOMIC DNA]</scope>
</reference>
<evidence type="ECO:0000256" key="1">
    <source>
        <dbReference type="ARBA" id="ARBA00022536"/>
    </source>
</evidence>
<dbReference type="PANTHER" id="PTHR24050">
    <property type="entry name" value="PA14 DOMAIN-CONTAINING PROTEIN"/>
    <property type="match status" value="1"/>
</dbReference>
<keyword evidence="2" id="KW-0732">Signal</keyword>
<evidence type="ECO:0008006" key="10">
    <source>
        <dbReference type="Google" id="ProtNLM"/>
    </source>
</evidence>
<evidence type="ECO:0000259" key="7">
    <source>
        <dbReference type="PROSITE" id="PS51886"/>
    </source>
</evidence>
<dbReference type="PROSITE" id="PS51886">
    <property type="entry name" value="TLDC"/>
    <property type="match status" value="1"/>
</dbReference>
<keyword evidence="9" id="KW-1185">Reference proteome</keyword>
<dbReference type="Gene3D" id="2.10.25.10">
    <property type="entry name" value="Laminin"/>
    <property type="match status" value="1"/>
</dbReference>
<accession>A0ABN8MHB1</accession>
<evidence type="ECO:0000256" key="2">
    <source>
        <dbReference type="ARBA" id="ARBA00022729"/>
    </source>
</evidence>
<protein>
    <recommendedName>
        <fullName evidence="10">EGF-like domain-containing protein</fullName>
    </recommendedName>
</protein>
<dbReference type="InterPro" id="IPR000742">
    <property type="entry name" value="EGF"/>
</dbReference>
<name>A0ABN8MHB1_9CNID</name>
<dbReference type="PANTHER" id="PTHR24050:SF28">
    <property type="entry name" value="UROMODULIN-LIKE"/>
    <property type="match status" value="1"/>
</dbReference>
<dbReference type="InterPro" id="IPR001881">
    <property type="entry name" value="EGF-like_Ca-bd_dom"/>
</dbReference>
<dbReference type="CDD" id="cd00054">
    <property type="entry name" value="EGF_CA"/>
    <property type="match status" value="1"/>
</dbReference>
<evidence type="ECO:0000256" key="4">
    <source>
        <dbReference type="ARBA" id="ARBA00023157"/>
    </source>
</evidence>
<dbReference type="InterPro" id="IPR000152">
    <property type="entry name" value="EGF-type_Asp/Asn_hydroxyl_site"/>
</dbReference>
<sequence>IDLNECSRDKYYCHQVASCTNYRGSFTCTCDQGYFGDGFECELNYARGLKQSTIVGNDANYLQYLSTWLKPVAQSKSSRWKRCWRASVDGWAASTFHSRCYNKGPTVTIIRVGGKYIFGGYTSLSWGYSSCQYRYDSSAFLFSLVNKPGWAPVKLPAYRYYDKAIYDCSSYGPSFGGGSDIRIVDYASSGSGSNTFLGYTYTPPRGYSYRSTFSNTFLQGQRNTDHFTPDEVETFYETT</sequence>
<dbReference type="SMART" id="SM00584">
    <property type="entry name" value="TLDc"/>
    <property type="match status" value="1"/>
</dbReference>
<comment type="caution">
    <text evidence="5">Lacks conserved residue(s) required for the propagation of feature annotation.</text>
</comment>
<evidence type="ECO:0000313" key="9">
    <source>
        <dbReference type="Proteomes" id="UP001159427"/>
    </source>
</evidence>
<feature type="domain" description="TLDc" evidence="7">
    <location>
        <begin position="53"/>
        <end position="239"/>
    </location>
</feature>
<dbReference type="PROSITE" id="PS50026">
    <property type="entry name" value="EGF_3"/>
    <property type="match status" value="1"/>
</dbReference>
<keyword evidence="1 5" id="KW-0245">EGF-like domain</keyword>
<dbReference type="PROSITE" id="PS00010">
    <property type="entry name" value="ASX_HYDROXYL"/>
    <property type="match status" value="1"/>
</dbReference>
<dbReference type="InterPro" id="IPR006571">
    <property type="entry name" value="TLDc_dom"/>
</dbReference>
<evidence type="ECO:0000256" key="3">
    <source>
        <dbReference type="ARBA" id="ARBA00022737"/>
    </source>
</evidence>
<dbReference type="InterPro" id="IPR024731">
    <property type="entry name" value="NELL2-like_EGF"/>
</dbReference>
<evidence type="ECO:0000313" key="8">
    <source>
        <dbReference type="EMBL" id="CAH3029059.1"/>
    </source>
</evidence>
<dbReference type="SUPFAM" id="SSF57196">
    <property type="entry name" value="EGF/Laminin"/>
    <property type="match status" value="1"/>
</dbReference>
<comment type="caution">
    <text evidence="8">The sequence shown here is derived from an EMBL/GenBank/DDBJ whole genome shotgun (WGS) entry which is preliminary data.</text>
</comment>
<evidence type="ECO:0000256" key="5">
    <source>
        <dbReference type="PROSITE-ProRule" id="PRU00076"/>
    </source>
</evidence>
<dbReference type="Pfam" id="PF07534">
    <property type="entry name" value="TLD"/>
    <property type="match status" value="1"/>
</dbReference>
<dbReference type="EMBL" id="CALNXI010000549">
    <property type="protein sequence ID" value="CAH3029059.1"/>
    <property type="molecule type" value="Genomic_DNA"/>
</dbReference>